<gene>
    <name evidence="10" type="ORF">AMTR_s00051p00071560</name>
</gene>
<evidence type="ECO:0000313" key="10">
    <source>
        <dbReference type="EMBL" id="ERN16627.1"/>
    </source>
</evidence>
<dbReference type="PANTHER" id="PTHR46662:SF89">
    <property type="entry name" value="MDIS1-INTERACTING RECEPTOR LIKE KINASE 2-LIKE"/>
    <property type="match status" value="1"/>
</dbReference>
<dbReference type="Pfam" id="PF00560">
    <property type="entry name" value="LRR_1"/>
    <property type="match status" value="1"/>
</dbReference>
<dbReference type="Gene3D" id="3.80.10.10">
    <property type="entry name" value="Ribonuclease Inhibitor"/>
    <property type="match status" value="3"/>
</dbReference>
<accession>U5D5D2</accession>
<dbReference type="GO" id="GO:0038023">
    <property type="term" value="F:signaling receptor activity"/>
    <property type="evidence" value="ECO:0000318"/>
    <property type="project" value="GO_Central"/>
</dbReference>
<feature type="transmembrane region" description="Helical" evidence="7">
    <location>
        <begin position="468"/>
        <end position="487"/>
    </location>
</feature>
<keyword evidence="7" id="KW-1133">Transmembrane helix</keyword>
<dbReference type="EMBL" id="KI392418">
    <property type="protein sequence ID" value="ERN16627.1"/>
    <property type="molecule type" value="Genomic_DNA"/>
</dbReference>
<dbReference type="HOGENOM" id="CLU_000288_18_25_1"/>
<evidence type="ECO:0000256" key="6">
    <source>
        <dbReference type="ARBA" id="ARBA00023136"/>
    </source>
</evidence>
<dbReference type="STRING" id="13333.U5D5D2"/>
<evidence type="ECO:0000256" key="5">
    <source>
        <dbReference type="ARBA" id="ARBA00022737"/>
    </source>
</evidence>
<keyword evidence="11" id="KW-1185">Reference proteome</keyword>
<dbReference type="SUPFAM" id="SSF52058">
    <property type="entry name" value="L domain-like"/>
    <property type="match status" value="1"/>
</dbReference>
<dbReference type="OMA" id="HEQEAVY"/>
<dbReference type="FunFam" id="3.80.10.10:FF:000269">
    <property type="entry name" value="Piriformospora indica-insensitive protein 2"/>
    <property type="match status" value="1"/>
</dbReference>
<dbReference type="Gramene" id="ERN16627">
    <property type="protein sequence ID" value="ERN16627"/>
    <property type="gene ID" value="AMTR_s00051p00071560"/>
</dbReference>
<reference evidence="11" key="1">
    <citation type="journal article" date="2013" name="Science">
        <title>The Amborella genome and the evolution of flowering plants.</title>
        <authorList>
            <consortium name="Amborella Genome Project"/>
        </authorList>
    </citation>
    <scope>NUCLEOTIDE SEQUENCE [LARGE SCALE GENOMIC DNA]</scope>
</reference>
<feature type="chain" id="PRO_5005376234" description="Disease resistance R13L4/SHOC-2-like LRR domain-containing protein" evidence="8">
    <location>
        <begin position="23"/>
        <end position="488"/>
    </location>
</feature>
<evidence type="ECO:0000259" key="9">
    <source>
        <dbReference type="Pfam" id="PF23598"/>
    </source>
</evidence>
<dbReference type="InterPro" id="IPR055414">
    <property type="entry name" value="LRR_R13L4/SHOC2-like"/>
</dbReference>
<protein>
    <recommendedName>
        <fullName evidence="9">Disease resistance R13L4/SHOC-2-like LRR domain-containing protein</fullName>
    </recommendedName>
</protein>
<sequence>MGSRLDWFIPVVVAAMAASAMAYTVIVPDSVPSTLVDTPQTGLSIYTDNAHTDPNEQQAVYDIMKATGNGWATTIPDICKGRWHGIECVPDNNRILHVVSLSFGALSDDTAFPTCEEGAYISPSLTKLPHIRRLFFYKCCTDGPQPILSFLGRLGKSLESLVLRENGHVGIIPEELGNLTQLKVLDLHGNGLVSSIPNSLGSLSNLRLLDLSENKLEGQIPQSIKGLRKLNVLNLNKNLFHGPIPDQIGCCTSLIKLDLSSNQLTGPIPDKLESLKSLLLMDLSFNELSGPIPSTIGELGSLEALVLKGNQMGSSQIPESFGKLRSLMAMVMSNVGLSGPIPESLGKLSKLRVLHLDNNRLNGTIPKSLSELGDLSELRLNQNKLTGPVPFTKEMLWRLGRNIHLSNNSGLCYSPEEEREEDDGSLSPLGIKYCKLKTTAHISSHRHLHLSNQIAPFPSSSAAMSRRAYDLALYLVAALLVLVWFLAL</sequence>
<dbReference type="SMART" id="SM00369">
    <property type="entry name" value="LRR_TYP"/>
    <property type="match status" value="5"/>
</dbReference>
<dbReference type="GO" id="GO:0005886">
    <property type="term" value="C:plasma membrane"/>
    <property type="evidence" value="ECO:0000318"/>
    <property type="project" value="GO_Central"/>
</dbReference>
<keyword evidence="5" id="KW-0677">Repeat</keyword>
<keyword evidence="7" id="KW-0812">Transmembrane</keyword>
<evidence type="ECO:0000256" key="3">
    <source>
        <dbReference type="ARBA" id="ARBA00022614"/>
    </source>
</evidence>
<feature type="domain" description="Disease resistance R13L4/SHOC-2-like LRR" evidence="9">
    <location>
        <begin position="171"/>
        <end position="287"/>
    </location>
</feature>
<dbReference type="PANTHER" id="PTHR46662">
    <property type="entry name" value="DI-GLUCOSE BINDING PROTEIN WITH LEUCINE-RICH REPEAT DOMAIN-CONTAINING PROTEIN"/>
    <property type="match status" value="1"/>
</dbReference>
<evidence type="ECO:0000256" key="8">
    <source>
        <dbReference type="SAM" id="SignalP"/>
    </source>
</evidence>
<comment type="subcellular location">
    <subcellularLocation>
        <location evidence="1">Cell membrane</location>
    </subcellularLocation>
</comment>
<evidence type="ECO:0000313" key="11">
    <source>
        <dbReference type="Proteomes" id="UP000017836"/>
    </source>
</evidence>
<dbReference type="Proteomes" id="UP000017836">
    <property type="component" value="Unassembled WGS sequence"/>
</dbReference>
<keyword evidence="3" id="KW-0433">Leucine-rich repeat</keyword>
<dbReference type="eggNOG" id="KOG0619">
    <property type="taxonomic scope" value="Eukaryota"/>
</dbReference>
<evidence type="ECO:0000256" key="4">
    <source>
        <dbReference type="ARBA" id="ARBA00022729"/>
    </source>
</evidence>
<organism evidence="10 11">
    <name type="scientific">Amborella trichopoda</name>
    <dbReference type="NCBI Taxonomy" id="13333"/>
    <lineage>
        <taxon>Eukaryota</taxon>
        <taxon>Viridiplantae</taxon>
        <taxon>Streptophyta</taxon>
        <taxon>Embryophyta</taxon>
        <taxon>Tracheophyta</taxon>
        <taxon>Spermatophyta</taxon>
        <taxon>Magnoliopsida</taxon>
        <taxon>Amborellales</taxon>
        <taxon>Amborellaceae</taxon>
        <taxon>Amborella</taxon>
    </lineage>
</organism>
<feature type="signal peptide" evidence="8">
    <location>
        <begin position="1"/>
        <end position="22"/>
    </location>
</feature>
<dbReference type="FunFam" id="3.80.10.10:FF:000299">
    <property type="entry name" value="Piriformospora indica-insensitive protein 2"/>
    <property type="match status" value="1"/>
</dbReference>
<keyword evidence="4 8" id="KW-0732">Signal</keyword>
<dbReference type="InterPro" id="IPR032675">
    <property type="entry name" value="LRR_dom_sf"/>
</dbReference>
<dbReference type="InterPro" id="IPR001611">
    <property type="entry name" value="Leu-rich_rpt"/>
</dbReference>
<keyword evidence="6 7" id="KW-0472">Membrane</keyword>
<dbReference type="AlphaFoldDB" id="U5D5D2"/>
<evidence type="ECO:0000256" key="2">
    <source>
        <dbReference type="ARBA" id="ARBA00022475"/>
    </source>
</evidence>
<proteinExistence type="predicted"/>
<evidence type="ECO:0000256" key="7">
    <source>
        <dbReference type="SAM" id="Phobius"/>
    </source>
</evidence>
<dbReference type="Pfam" id="PF23598">
    <property type="entry name" value="LRR_14"/>
    <property type="match status" value="1"/>
</dbReference>
<evidence type="ECO:0000256" key="1">
    <source>
        <dbReference type="ARBA" id="ARBA00004236"/>
    </source>
</evidence>
<keyword evidence="2" id="KW-1003">Cell membrane</keyword>
<name>U5D5D2_AMBTC</name>
<dbReference type="GO" id="GO:0051707">
    <property type="term" value="P:response to other organism"/>
    <property type="evidence" value="ECO:0007669"/>
    <property type="project" value="UniProtKB-ARBA"/>
</dbReference>
<dbReference type="InterPro" id="IPR003591">
    <property type="entry name" value="Leu-rich_rpt_typical-subtyp"/>
</dbReference>